<comment type="pathway">
    <text evidence="1">Amino-acid biosynthesis; L-arginine biosynthesis; N(2)-acetyl-L-ornithine from L-glutamate: step 3/4.</text>
</comment>
<dbReference type="GO" id="GO:0003942">
    <property type="term" value="F:N-acetyl-gamma-glutamyl-phosphate reductase activity"/>
    <property type="evidence" value="ECO:0007669"/>
    <property type="project" value="UniProtKB-EC"/>
</dbReference>
<dbReference type="PROSITE" id="PS01224">
    <property type="entry name" value="ARGC"/>
    <property type="match status" value="1"/>
</dbReference>
<reference evidence="9" key="1">
    <citation type="submission" date="2019-10" db="EMBL/GenBank/DDBJ databases">
        <title>Metagenomic sequencing of thiosulfate-disproportionating enrichment culture.</title>
        <authorList>
            <person name="Umezawa K."/>
            <person name="Kojima H."/>
            <person name="Fukui M."/>
        </authorList>
    </citation>
    <scope>NUCLEOTIDE SEQUENCE</scope>
    <source>
        <strain evidence="9">45J</strain>
    </source>
</reference>
<keyword evidence="3" id="KW-0055">Arginine biosynthesis</keyword>
<keyword evidence="5" id="KW-0521">NADP</keyword>
<organism evidence="9">
    <name type="scientific">hot springs metagenome</name>
    <dbReference type="NCBI Taxonomy" id="433727"/>
    <lineage>
        <taxon>unclassified sequences</taxon>
        <taxon>metagenomes</taxon>
        <taxon>ecological metagenomes</taxon>
    </lineage>
</organism>
<dbReference type="InterPro" id="IPR023013">
    <property type="entry name" value="AGPR_AS"/>
</dbReference>
<dbReference type="InterPro" id="IPR058924">
    <property type="entry name" value="AGPR_dimerisation_dom"/>
</dbReference>
<evidence type="ECO:0000256" key="6">
    <source>
        <dbReference type="ARBA" id="ARBA00023002"/>
    </source>
</evidence>
<protein>
    <recommendedName>
        <fullName evidence="2">N-acetyl-gamma-glutamyl-phosphate reductase</fullName>
        <ecNumber evidence="2">1.2.1.38</ecNumber>
    </recommendedName>
</protein>
<evidence type="ECO:0000256" key="3">
    <source>
        <dbReference type="ARBA" id="ARBA00022571"/>
    </source>
</evidence>
<evidence type="ECO:0000256" key="7">
    <source>
        <dbReference type="ARBA" id="ARBA00050557"/>
    </source>
</evidence>
<evidence type="ECO:0000256" key="5">
    <source>
        <dbReference type="ARBA" id="ARBA00022857"/>
    </source>
</evidence>
<dbReference type="GO" id="GO:0051287">
    <property type="term" value="F:NAD binding"/>
    <property type="evidence" value="ECO:0007669"/>
    <property type="project" value="InterPro"/>
</dbReference>
<dbReference type="SUPFAM" id="SSF51735">
    <property type="entry name" value="NAD(P)-binding Rossmann-fold domains"/>
    <property type="match status" value="1"/>
</dbReference>
<accession>A0A5J4L5N4</accession>
<dbReference type="CDD" id="cd23934">
    <property type="entry name" value="AGPR_1_C"/>
    <property type="match status" value="1"/>
</dbReference>
<sequence>MIKVAICGGSGYTGAELLRILSGHHGVEITTVTSEKSAGKKVTDLFPHLHKYSYLIYEPLDKKEILNKADVFFMALPHAASQEAVDYFFKKGKKVIDLSADYRLSDTAVYEEWYKTPHNYADTLRNAVYGLPEIHREEIKQSSLIANPGCYPTAAILGLYPSIKEGIIDVESIIIDAKSGTSGAGRKADIGFSYCEVNEGFKAYGIVSHRHTPEIEQELSAIAGRGIKINFTPHLVPMDRGIISTMYAKMLKKVETAEVISIYKKYYDAEPFVNVLNEGVYPNAKNVRGSNFVEIGLKVNNRTNTLIIVSAIDNLVKGASGQAVQNMNIIMGIKETTALESLAVFP</sequence>
<dbReference type="GO" id="GO:0070401">
    <property type="term" value="F:NADP+ binding"/>
    <property type="evidence" value="ECO:0007669"/>
    <property type="project" value="InterPro"/>
</dbReference>
<feature type="domain" description="Semialdehyde dehydrogenase NAD-binding" evidence="8">
    <location>
        <begin position="3"/>
        <end position="142"/>
    </location>
</feature>
<dbReference type="Gene3D" id="3.30.360.10">
    <property type="entry name" value="Dihydrodipicolinate Reductase, domain 2"/>
    <property type="match status" value="1"/>
</dbReference>
<dbReference type="Pfam" id="PF22698">
    <property type="entry name" value="Semialdhyde_dhC_1"/>
    <property type="match status" value="1"/>
</dbReference>
<dbReference type="FunFam" id="3.30.360.10:FF:000014">
    <property type="entry name" value="N-acetyl-gamma-glutamyl-phosphate reductase"/>
    <property type="match status" value="1"/>
</dbReference>
<dbReference type="HAMAP" id="MF_00150">
    <property type="entry name" value="ArgC_type1"/>
    <property type="match status" value="1"/>
</dbReference>
<dbReference type="PANTHER" id="PTHR32338">
    <property type="entry name" value="N-ACETYL-GAMMA-GLUTAMYL-PHOSPHATE REDUCTASE, CHLOROPLASTIC-RELATED-RELATED"/>
    <property type="match status" value="1"/>
</dbReference>
<dbReference type="InterPro" id="IPR000534">
    <property type="entry name" value="Semialdehyde_DH_NAD-bd"/>
</dbReference>
<dbReference type="InterPro" id="IPR036291">
    <property type="entry name" value="NAD(P)-bd_dom_sf"/>
</dbReference>
<dbReference type="EC" id="1.2.1.38" evidence="2"/>
<proteinExistence type="inferred from homology"/>
<dbReference type="AlphaFoldDB" id="A0A5J4L5N4"/>
<evidence type="ECO:0000256" key="2">
    <source>
        <dbReference type="ARBA" id="ARBA00013072"/>
    </source>
</evidence>
<dbReference type="Gene3D" id="3.40.50.720">
    <property type="entry name" value="NAD(P)-binding Rossmann-like Domain"/>
    <property type="match status" value="1"/>
</dbReference>
<dbReference type="SMART" id="SM00859">
    <property type="entry name" value="Semialdhyde_dh"/>
    <property type="match status" value="1"/>
</dbReference>
<evidence type="ECO:0000259" key="8">
    <source>
        <dbReference type="SMART" id="SM00859"/>
    </source>
</evidence>
<dbReference type="InterPro" id="IPR000706">
    <property type="entry name" value="AGPR_type-1"/>
</dbReference>
<gene>
    <name evidence="9" type="ORF">A45J_1875</name>
</gene>
<keyword evidence="4" id="KW-0028">Amino-acid biosynthesis</keyword>
<name>A0A5J4L5N4_9ZZZZ</name>
<dbReference type="CDD" id="cd17895">
    <property type="entry name" value="AGPR_1_N"/>
    <property type="match status" value="1"/>
</dbReference>
<comment type="caution">
    <text evidence="9">The sequence shown here is derived from an EMBL/GenBank/DDBJ whole genome shotgun (WGS) entry which is preliminary data.</text>
</comment>
<evidence type="ECO:0000313" key="9">
    <source>
        <dbReference type="EMBL" id="GER94117.1"/>
    </source>
</evidence>
<evidence type="ECO:0000256" key="4">
    <source>
        <dbReference type="ARBA" id="ARBA00022605"/>
    </source>
</evidence>
<comment type="catalytic activity">
    <reaction evidence="7">
        <text>N-acetyl-L-glutamate 5-semialdehyde + phosphate + NADP(+) = N-acetyl-L-glutamyl 5-phosphate + NADPH + H(+)</text>
        <dbReference type="Rhea" id="RHEA:21588"/>
        <dbReference type="ChEBI" id="CHEBI:15378"/>
        <dbReference type="ChEBI" id="CHEBI:29123"/>
        <dbReference type="ChEBI" id="CHEBI:43474"/>
        <dbReference type="ChEBI" id="CHEBI:57783"/>
        <dbReference type="ChEBI" id="CHEBI:57936"/>
        <dbReference type="ChEBI" id="CHEBI:58349"/>
        <dbReference type="EC" id="1.2.1.38"/>
    </reaction>
</comment>
<dbReference type="SUPFAM" id="SSF55347">
    <property type="entry name" value="Glyceraldehyde-3-phosphate dehydrogenase-like, C-terminal domain"/>
    <property type="match status" value="1"/>
</dbReference>
<dbReference type="EMBL" id="BLAB01000001">
    <property type="protein sequence ID" value="GER94117.1"/>
    <property type="molecule type" value="Genomic_DNA"/>
</dbReference>
<dbReference type="InterPro" id="IPR050085">
    <property type="entry name" value="AGPR"/>
</dbReference>
<evidence type="ECO:0000256" key="1">
    <source>
        <dbReference type="ARBA" id="ARBA00004862"/>
    </source>
</evidence>
<dbReference type="NCBIfam" id="TIGR01850">
    <property type="entry name" value="argC"/>
    <property type="match status" value="1"/>
</dbReference>
<dbReference type="Pfam" id="PF01118">
    <property type="entry name" value="Semialdhyde_dh"/>
    <property type="match status" value="1"/>
</dbReference>
<keyword evidence="6" id="KW-0560">Oxidoreductase</keyword>
<dbReference type="PANTHER" id="PTHR32338:SF10">
    <property type="entry name" value="N-ACETYL-GAMMA-GLUTAMYL-PHOSPHATE REDUCTASE, CHLOROPLASTIC-RELATED"/>
    <property type="match status" value="1"/>
</dbReference>
<dbReference type="GO" id="GO:0006526">
    <property type="term" value="P:L-arginine biosynthetic process"/>
    <property type="evidence" value="ECO:0007669"/>
    <property type="project" value="UniProtKB-KW"/>
</dbReference>